<sequence length="179" mass="20288">MERNNSGPTKKILAAEVMQLKAENSQLKEEIQNNKNEIEKLKKELETTKMQLKHKDCSKNCVLCAIGWICGKYLDLRDLCGRQLEKIITAHASDKIENEDLQRDRLMEMLEKCGIVTRAKEFKYEPASEIDNAWKTLVEMDGGGLGVVILGRIISEANGAVGHVEVCDLDKERWEGNNQ</sequence>
<comment type="caution">
    <text evidence="1">The sequence shown here is derived from an EMBL/GenBank/DDBJ whole genome shotgun (WGS) entry which is preliminary data.</text>
</comment>
<protein>
    <submittedName>
        <fullName evidence="1">Uncharacterized protein</fullName>
    </submittedName>
</protein>
<accession>A0A7D9DGX6</accession>
<gene>
    <name evidence="1" type="ORF">PACLA_8A086098</name>
</gene>
<dbReference type="Proteomes" id="UP001152795">
    <property type="component" value="Unassembled WGS sequence"/>
</dbReference>
<dbReference type="SUPFAM" id="SSF58050">
    <property type="entry name" value="N-terminal coiled coil domain from apc"/>
    <property type="match status" value="1"/>
</dbReference>
<dbReference type="InterPro" id="IPR036149">
    <property type="entry name" value="APC_N_sf"/>
</dbReference>
<dbReference type="EMBL" id="CACRXK020000712">
    <property type="protein sequence ID" value="CAB3984249.1"/>
    <property type="molecule type" value="Genomic_DNA"/>
</dbReference>
<dbReference type="OrthoDB" id="10620470at2759"/>
<evidence type="ECO:0000313" key="2">
    <source>
        <dbReference type="Proteomes" id="UP001152795"/>
    </source>
</evidence>
<name>A0A7D9DGX6_PARCT</name>
<dbReference type="AlphaFoldDB" id="A0A7D9DGX6"/>
<proteinExistence type="predicted"/>
<evidence type="ECO:0000313" key="1">
    <source>
        <dbReference type="EMBL" id="CAB3984249.1"/>
    </source>
</evidence>
<reference evidence="1" key="1">
    <citation type="submission" date="2020-04" db="EMBL/GenBank/DDBJ databases">
        <authorList>
            <person name="Alioto T."/>
            <person name="Alioto T."/>
            <person name="Gomez Garrido J."/>
        </authorList>
    </citation>
    <scope>NUCLEOTIDE SEQUENCE</scope>
    <source>
        <strain evidence="1">A484AB</strain>
    </source>
</reference>
<organism evidence="1 2">
    <name type="scientific">Paramuricea clavata</name>
    <name type="common">Red gorgonian</name>
    <name type="synonym">Violescent sea-whip</name>
    <dbReference type="NCBI Taxonomy" id="317549"/>
    <lineage>
        <taxon>Eukaryota</taxon>
        <taxon>Metazoa</taxon>
        <taxon>Cnidaria</taxon>
        <taxon>Anthozoa</taxon>
        <taxon>Octocorallia</taxon>
        <taxon>Malacalcyonacea</taxon>
        <taxon>Plexauridae</taxon>
        <taxon>Paramuricea</taxon>
    </lineage>
</organism>
<keyword evidence="2" id="KW-1185">Reference proteome</keyword>